<protein>
    <recommendedName>
        <fullName evidence="9">LamG-like jellyroll fold domain-containing protein</fullName>
    </recommendedName>
</protein>
<dbReference type="PANTHER" id="PTHR37467:SF1">
    <property type="entry name" value="EXPORTED CALCIUM-BINDING GLYCOPROTEIN"/>
    <property type="match status" value="1"/>
</dbReference>
<comment type="subcellular location">
    <subcellularLocation>
        <location evidence="1">Secreted</location>
    </subcellularLocation>
</comment>
<accession>A0ABX4WXN4</accession>
<evidence type="ECO:0008006" key="9">
    <source>
        <dbReference type="Google" id="ProtNLM"/>
    </source>
</evidence>
<keyword evidence="4" id="KW-0106">Calcium</keyword>
<keyword evidence="2" id="KW-0964">Secreted</keyword>
<feature type="signal peptide" evidence="6">
    <location>
        <begin position="1"/>
        <end position="26"/>
    </location>
</feature>
<evidence type="ECO:0000313" key="8">
    <source>
        <dbReference type="Proteomes" id="UP000054370"/>
    </source>
</evidence>
<dbReference type="Gene3D" id="4.10.1080.10">
    <property type="entry name" value="TSP type-3 repeat"/>
    <property type="match status" value="1"/>
</dbReference>
<evidence type="ECO:0000256" key="3">
    <source>
        <dbReference type="ARBA" id="ARBA00022729"/>
    </source>
</evidence>
<dbReference type="Gene3D" id="2.60.120.200">
    <property type="match status" value="7"/>
</dbReference>
<dbReference type="InterPro" id="IPR053180">
    <property type="entry name" value="Ca-binding_acidic-repeat"/>
</dbReference>
<feature type="region of interest" description="Disordered" evidence="5">
    <location>
        <begin position="777"/>
        <end position="819"/>
    </location>
</feature>
<organism evidence="7 8">
    <name type="scientific">Vibrio vulnificus</name>
    <dbReference type="NCBI Taxonomy" id="672"/>
    <lineage>
        <taxon>Bacteria</taxon>
        <taxon>Pseudomonadati</taxon>
        <taxon>Pseudomonadota</taxon>
        <taxon>Gammaproteobacteria</taxon>
        <taxon>Vibrionales</taxon>
        <taxon>Vibrionaceae</taxon>
        <taxon>Vibrio</taxon>
    </lineage>
</organism>
<evidence type="ECO:0000256" key="1">
    <source>
        <dbReference type="ARBA" id="ARBA00004613"/>
    </source>
</evidence>
<dbReference type="PROSITE" id="PS00018">
    <property type="entry name" value="EF_HAND_1"/>
    <property type="match status" value="2"/>
</dbReference>
<dbReference type="SUPFAM" id="SSF103647">
    <property type="entry name" value="TSP type-3 repeat"/>
    <property type="match status" value="3"/>
</dbReference>
<dbReference type="InterPro" id="IPR059100">
    <property type="entry name" value="TSP3_bac"/>
</dbReference>
<keyword evidence="3 6" id="KW-0732">Signal</keyword>
<evidence type="ECO:0000256" key="5">
    <source>
        <dbReference type="SAM" id="MobiDB-lite"/>
    </source>
</evidence>
<feature type="compositionally biased region" description="Basic and acidic residues" evidence="5">
    <location>
        <begin position="806"/>
        <end position="819"/>
    </location>
</feature>
<keyword evidence="8" id="KW-1185">Reference proteome</keyword>
<dbReference type="InterPro" id="IPR028974">
    <property type="entry name" value="TSP_type-3_rpt"/>
</dbReference>
<dbReference type="PANTHER" id="PTHR37467">
    <property type="entry name" value="EXPORTED CALCIUM-BINDING GLYCOPROTEIN-RELATED"/>
    <property type="match status" value="1"/>
</dbReference>
<gene>
    <name evidence="7" type="ORF">AL548_019870</name>
</gene>
<dbReference type="Pfam" id="PF13385">
    <property type="entry name" value="Laminin_G_3"/>
    <property type="match status" value="7"/>
</dbReference>
<dbReference type="InterPro" id="IPR018247">
    <property type="entry name" value="EF_Hand_1_Ca_BS"/>
</dbReference>
<dbReference type="EMBL" id="LOSH02000004">
    <property type="protein sequence ID" value="PNM68331.1"/>
    <property type="molecule type" value="Genomic_DNA"/>
</dbReference>
<dbReference type="Pfam" id="PF18884">
    <property type="entry name" value="TSP3_bac"/>
    <property type="match status" value="13"/>
</dbReference>
<sequence>MPVSRLNILKKLCILFILLSCPNTKANQVSYQYNLRGQLVSEQHGEQDRYHALDALGNRISVSQRGFTSPLEAVVLVEPVNNAKLNLSQEIKLQWQPVDGAQSYDIWLGKAPEQLHQLKTGIRSASVYADFVSVSDIQPRYWKVVANDGKGMSSSSPLYIFSALDSDSDQLPDHIEEKLCTSALDSDTDNDGLSDSQEIRFGESTITSSFPCLQDSDFDGIEDAYEVKVGSDPMVVDSYRGDSWARYVNWIAEKHQQKQVEIVSNPRVLDIRNNDGYAISGFAPNGEALSLTYWIKHSQSDAKQTMGSHDDSDRRFYVGIDENNQVTYGVGDEYRTLKGEKIEDEHWTHVAMSYANGTAHLYINGQLKHTAVGVNFKKASQYALWFGSRHHKRAWQPESIEGVIDNLSVWNVALSHQDVARSMFNLDTITSSHLVAYYDFNQSRGEWVQNRVTSKFDLKLAAGAKLSKEDDYLDTDGDGIPDTFELALCSDSGNPDSDGDGVSDGEEFGLDSRLDVVSNACQMDSDNDGIPDSYEYQFGMNPALNDALAFNPATGETYWHGYVLYHESADSNLDVVEQDRHFDVTDSKAYAITGYTNKGGDFSLMYWFKPKTLSEQYSGFSESGLHKLTLGISRDSRVKGLFNALGVSDHSKSILTNQWQHFALTWNEKSSQLCVYLNGELAYETKWRLWYTPKEALAFWIGAQNRDSSPEHHMNGTIDNVQIWNHSLAQHQVRRYMTEPPKDKKPGLVAYYDFSKSRGEWVYNKATEKFDLKLTDKSRLQPAEPDQDSDGDGLSDAFEAGLCLDPNKRDSDGDGIPDKQELVPSITLKSTDPCSADTDNDGIDDKFELENSMDPTSHDLNHLESGRDTTNWKFYAKQSVERLLALGNKAQSLAGELNLSGNLGYAISDILPEKLSEQVTFMYWFKSDKSGLTQFSGVQYTEYSGHFIGIDTANKPFARSWAQGLNAEGAIENNEWNHFALVISKNTKKLYVNGQLEEVIDLNLYGRNDMSSVYSMWFGAVNYLGKETHHQSGQIDDIQVWNRPLTQGDIINYMRKSPDVNDQDLVAWYDFSQYLGNWVRNAVTGNYDLKLVKGAHIVESAQSNDSDRDGLSDEFEATYCTDPQNVDSDGDGLSDGQEINVGFVINGKKVTTDPCSSDTDNDGIDDAFEVDNNMNPTLADGHIVDSNEQQTHWQRYVEHLNNSNAFKSASEQAMPGVLDVEGTKGYAISGYYPTTGPITIMFWYKPNEEISVYNQSLSGVTDVNSSSSLALGQSIYGAMYRVEKYGEHAYDHDLVNNQWNHLALTLSQKQTTLYVNGQRAKDSKATLKAIGYPFFLGAANVEGLASQHMNGQIDNVMKWRRELTREEIRRFMITPPNPASDNAMEWLYRFNHIKNGWVKNEVTNLYDLKLVNGAKISAESPVVDLDKDGLDDKLEVASCLDETLSDTDGDGLLDGQEYGVNSNYSVITDPCLVDTDRDNVPDSFELEHYSNPLFADAGSKANSTSQLNNWQVYAHNHVNKLPQESHVEAKRALQLTQNKGYAITNHFSASHDMTLMFWTPYQERSWQRLGNMGSHELGFASSNIIYGDKYTTRFKPSNLSPNGWVHLALVLSSEAPTQLYINGMMVDEKSPYRADLPNLWATYIGAVNDNGVAKEHMEGLIDNVGIWTRALAPAEIYQYMFTTPAPNNSGLSAWYDFTQSKGDWVMNMATGEYDLQLVNGAHLVAEPTDDDSDGDGLIDRLELAFCTDGLTADSDGDGISDGDELSVGKPFILITNPCDPDSDNDGLPDDFERTHGSDGLIADANFDSNGNGISNWDEYRKQQTMHIPETTVEFGALSLSQGYAITPYFPKNNRSTFMYWFKSDSLDSQLSGVSNANTQHYYAGVQYAQKKFALGASEWKGYSFKPAQYSFDSWNHIAMVVEDEYVKFYLNGQLIEKASRSYAKISEPFNHALWLGALNNASVASDFFTGLIDNVQIWDRALSERELYRSMALPPTENLEGLVASYDFSSVKGKWVKNLANGQFDLKLVDDIEIETHQVNDTDRDTIPDYVEAQLCIDANQSDTDQDGLSDRQELEQLNSACNADVDGDGMLDGFEMLEGSNMHVGDGDKDSNGDGITNWYSFIHWYQQHKLSHGEQVVALSNGMLNLMGQADSRLITGLYPDATDKTLMFDINYHQLKGLNQRLGADDNNNHRFYIGLDKDGDFSYGVGDERAYRKVTINTGQWYHFTLRYQHPNAQAYIDGEQIGTLSNIRFTGKSSLPLSLGGTSTVNALIDNVQFWNRALSDEELSNYQTKAPNGDEHGLQAYYDFESRLGSMIMNRATNKFDALLSAEDLVVEKQLEQ</sequence>
<evidence type="ECO:0000313" key="7">
    <source>
        <dbReference type="EMBL" id="PNM68331.1"/>
    </source>
</evidence>
<evidence type="ECO:0000256" key="6">
    <source>
        <dbReference type="SAM" id="SignalP"/>
    </source>
</evidence>
<evidence type="ECO:0000256" key="2">
    <source>
        <dbReference type="ARBA" id="ARBA00022525"/>
    </source>
</evidence>
<comment type="caution">
    <text evidence="7">The sequence shown here is derived from an EMBL/GenBank/DDBJ whole genome shotgun (WGS) entry which is preliminary data.</text>
</comment>
<dbReference type="SUPFAM" id="SSF49899">
    <property type="entry name" value="Concanavalin A-like lectins/glucanases"/>
    <property type="match status" value="7"/>
</dbReference>
<name>A0ABX4WXN4_VIBVL</name>
<dbReference type="Proteomes" id="UP000054370">
    <property type="component" value="Unassembled WGS sequence"/>
</dbReference>
<dbReference type="InterPro" id="IPR013320">
    <property type="entry name" value="ConA-like_dom_sf"/>
</dbReference>
<feature type="chain" id="PRO_5045501233" description="LamG-like jellyroll fold domain-containing protein" evidence="6">
    <location>
        <begin position="27"/>
        <end position="2343"/>
    </location>
</feature>
<evidence type="ECO:0000256" key="4">
    <source>
        <dbReference type="ARBA" id="ARBA00022837"/>
    </source>
</evidence>
<proteinExistence type="predicted"/>
<reference evidence="7" key="1">
    <citation type="submission" date="2017-12" db="EMBL/GenBank/DDBJ databases">
        <title>FDA dAtabase for Regulatory Grade micrObial Sequences (FDA-ARGOS): Supporting development and validation of Infectious Disease Dx tests.</title>
        <authorList>
            <person name="Hoffmann M."/>
            <person name="Allard M."/>
            <person name="Evans P."/>
            <person name="Brown E."/>
            <person name="Tallon L.J."/>
            <person name="Sadzewicz L."/>
            <person name="Sengamalay N."/>
            <person name="Ott S."/>
            <person name="Godinez A."/>
            <person name="Nagaraj S."/>
            <person name="Vavikolanu K."/>
            <person name="Aluvathingal J."/>
            <person name="Nadendla S."/>
            <person name="Hobson J."/>
            <person name="Sichtig H."/>
        </authorList>
    </citation>
    <scope>NUCLEOTIDE SEQUENCE [LARGE SCALE GENOMIC DNA]</scope>
    <source>
        <strain evidence="7">FDAARGOS_118</strain>
    </source>
</reference>